<keyword evidence="11" id="KW-1185">Reference proteome</keyword>
<accession>A0A839UUW3</accession>
<evidence type="ECO:0000256" key="4">
    <source>
        <dbReference type="ARBA" id="ARBA00022519"/>
    </source>
</evidence>
<keyword evidence="7 8" id="KW-0472">Membrane</keyword>
<dbReference type="InterPro" id="IPR027463">
    <property type="entry name" value="AcrB_DN_DC_subdom"/>
</dbReference>
<dbReference type="RefSeq" id="WP_176622317.1">
    <property type="nucleotide sequence ID" value="NZ_JABXXQ010000045.1"/>
</dbReference>
<dbReference type="PANTHER" id="PTHR32063:SF14">
    <property type="entry name" value="BLL4319 PROTEIN"/>
    <property type="match status" value="1"/>
</dbReference>
<feature type="transmembrane region" description="Helical" evidence="8">
    <location>
        <begin position="468"/>
        <end position="490"/>
    </location>
</feature>
<comment type="caution">
    <text evidence="9">The sequence shown here is derived from an EMBL/GenBank/DDBJ whole genome shotgun (WGS) entry which is preliminary data.</text>
</comment>
<reference evidence="9 11" key="2">
    <citation type="submission" date="2020-08" db="EMBL/GenBank/DDBJ databases">
        <title>Genomic Encyclopedia of Type Strains, Phase III (KMG-III): the genomes of soil and plant-associated and newly described type strains.</title>
        <authorList>
            <person name="Whitman W."/>
        </authorList>
    </citation>
    <scope>NUCLEOTIDE SEQUENCE [LARGE SCALE GENOMIC DNA]</scope>
    <source>
        <strain evidence="9 11">CECT 8088</strain>
    </source>
</reference>
<evidence type="ECO:0000313" key="11">
    <source>
        <dbReference type="Proteomes" id="UP000557688"/>
    </source>
</evidence>
<dbReference type="Gene3D" id="3.30.70.1320">
    <property type="entry name" value="Multidrug efflux transporter AcrB pore domain like"/>
    <property type="match status" value="1"/>
</dbReference>
<evidence type="ECO:0000313" key="9">
    <source>
        <dbReference type="EMBL" id="MBB3172445.1"/>
    </source>
</evidence>
<gene>
    <name evidence="9" type="ORF">FHR90_000251</name>
    <name evidence="10" type="ORF">HUK83_04230</name>
</gene>
<dbReference type="Pfam" id="PF00873">
    <property type="entry name" value="ACR_tran"/>
    <property type="match status" value="1"/>
</dbReference>
<dbReference type="AlphaFoldDB" id="A0A839UUW3"/>
<feature type="transmembrane region" description="Helical" evidence="8">
    <location>
        <begin position="959"/>
        <end position="984"/>
    </location>
</feature>
<dbReference type="Gene3D" id="3.30.70.1440">
    <property type="entry name" value="Multidrug efflux transporter AcrB pore domain"/>
    <property type="match status" value="1"/>
</dbReference>
<protein>
    <submittedName>
        <fullName evidence="10">Efflux RND transporter permease subunit</fullName>
    </submittedName>
    <submittedName>
        <fullName evidence="9">Multidrug efflux pump</fullName>
    </submittedName>
</protein>
<feature type="transmembrane region" description="Helical" evidence="8">
    <location>
        <begin position="383"/>
        <end position="409"/>
    </location>
</feature>
<dbReference type="EMBL" id="JABXXQ010000045">
    <property type="protein sequence ID" value="NVN29542.1"/>
    <property type="molecule type" value="Genomic_DNA"/>
</dbReference>
<evidence type="ECO:0000256" key="7">
    <source>
        <dbReference type="ARBA" id="ARBA00023136"/>
    </source>
</evidence>
<keyword evidence="2" id="KW-0813">Transport</keyword>
<keyword evidence="6 8" id="KW-1133">Transmembrane helix</keyword>
<proteinExistence type="predicted"/>
<dbReference type="PRINTS" id="PR00702">
    <property type="entry name" value="ACRIFLAVINRP"/>
</dbReference>
<sequence>MSEAHSPTTGRTRLTDLFIHRAVLSCVISILVLVFGLRAEQSMPIEKFPHTVRGGVEIQTQYYGADPATVAGFVTTPIEGAVSQAQGIDYMTSSSTTGTSDIEVTLKLGYDPTRALAEITSYVSAATAQFPAGVQQPSISLGISGQEVMDLAINSDDLSFVQIADFARRVIGPRLQSVPGVQSVDIQGAPNTVMRAWLDPDRMAALGLTPAEVSAALSANNFITGVGNTLGHSVSVTLNITSGLHTAEQFRDLVIRQNANHIIRLGDVARVEFGSDPDTFRVTANGQSGVYIQIKPTATANTLAVAQALSAQIATLRHQIPPTLHISILSNSGDYIRNSIHEVVITLLESLVIVSLVVFAFLGSPRAVVVPLVTIPLSLIGTFALMAAMGFSINLLTLLALVLAIGLVVDDAIIIVENVNRHLAEGLTPLAAASAAASELLQPILAMTVVLIAVYVPLGLQGGLTGALFIEFAFTLAAAVSVSALLALTLSPMMSARLLRARSADGHRPSLGERIEHASERALESLQRRYSALLRHTLRQQPTILILGCVVLVSSWYFYQHSKHELSPAEDTGELVVSGNGAPDATLEALSLYDDAITDIYRSVPEERDYWHVVSPPSVQGGLSLVDWNRRHRDVFTISHQVQAKLQKIPGLELAIFVPPYLPGSWGLPVQYVLQSTGDVARLGEVSDAFLARMRASGKFVYADKDLKIDQPQSTIVVDRAKLSTLNLTMNDLGNSLNTMLGGGYVGFFATDQRSYKVEPLVARRFRLTPEQILDYPIKSVNGVSVPLRSVAHIVDTVVPESIAHFQQLNATTIQALPAPGITQGEAYDYLQNLAAQMLPSGYTTDTVGSLRQFVHETGGFAATFALAVIITYLALAALFESFRDPLIILVSVPMSIAGALLFVWLGIGGASINLFTEVGLVTLMGLISKHGILIVEVAKEAQGAGMSKRDAIERACALRLRPILMTTAAMVLGVMPLVLATGAGAASRYVMGLVIAAGLAIGTLFTLFVLPAVYMLLASDRGVAPNPTRG</sequence>
<dbReference type="Proteomes" id="UP000557688">
    <property type="component" value="Unassembled WGS sequence"/>
</dbReference>
<feature type="transmembrane region" description="Helical" evidence="8">
    <location>
        <begin position="430"/>
        <end position="456"/>
    </location>
</feature>
<feature type="transmembrane region" description="Helical" evidence="8">
    <location>
        <begin position="920"/>
        <end position="939"/>
    </location>
</feature>
<evidence type="ECO:0000256" key="3">
    <source>
        <dbReference type="ARBA" id="ARBA00022475"/>
    </source>
</evidence>
<dbReference type="EMBL" id="JACHXV010000001">
    <property type="protein sequence ID" value="MBB3172445.1"/>
    <property type="molecule type" value="Genomic_DNA"/>
</dbReference>
<evidence type="ECO:0000256" key="5">
    <source>
        <dbReference type="ARBA" id="ARBA00022692"/>
    </source>
</evidence>
<evidence type="ECO:0000256" key="6">
    <source>
        <dbReference type="ARBA" id="ARBA00022989"/>
    </source>
</evidence>
<feature type="transmembrane region" description="Helical" evidence="8">
    <location>
        <begin position="990"/>
        <end position="1018"/>
    </location>
</feature>
<dbReference type="PANTHER" id="PTHR32063">
    <property type="match status" value="1"/>
</dbReference>
<evidence type="ECO:0000256" key="2">
    <source>
        <dbReference type="ARBA" id="ARBA00022448"/>
    </source>
</evidence>
<dbReference type="Gene3D" id="3.30.70.1430">
    <property type="entry name" value="Multidrug efflux transporter AcrB pore domain"/>
    <property type="match status" value="2"/>
</dbReference>
<dbReference type="Gene3D" id="3.30.2090.10">
    <property type="entry name" value="Multidrug efflux transporter AcrB TolC docking domain, DN and DC subdomains"/>
    <property type="match status" value="2"/>
</dbReference>
<feature type="transmembrane region" description="Helical" evidence="8">
    <location>
        <begin position="18"/>
        <end position="37"/>
    </location>
</feature>
<evidence type="ECO:0000313" key="10">
    <source>
        <dbReference type="EMBL" id="NVN29542.1"/>
    </source>
</evidence>
<evidence type="ECO:0000256" key="8">
    <source>
        <dbReference type="SAM" id="Phobius"/>
    </source>
</evidence>
<dbReference type="SUPFAM" id="SSF82693">
    <property type="entry name" value="Multidrug efflux transporter AcrB pore domain, PN1, PN2, PC1 and PC2 subdomains"/>
    <property type="match status" value="3"/>
</dbReference>
<reference evidence="10 12" key="1">
    <citation type="submission" date="2020-06" db="EMBL/GenBank/DDBJ databases">
        <title>Description of novel acetic acid bacteria.</title>
        <authorList>
            <person name="Sombolestani A."/>
        </authorList>
    </citation>
    <scope>NUCLEOTIDE SEQUENCE [LARGE SCALE GENOMIC DNA]</scope>
    <source>
        <strain evidence="10 12">LMG 26838</strain>
    </source>
</reference>
<dbReference type="Gene3D" id="1.20.1640.10">
    <property type="entry name" value="Multidrug efflux transporter AcrB transmembrane domain"/>
    <property type="match status" value="2"/>
</dbReference>
<evidence type="ECO:0000313" key="12">
    <source>
        <dbReference type="Proteomes" id="UP000565205"/>
    </source>
</evidence>
<keyword evidence="5 8" id="KW-0812">Transmembrane</keyword>
<keyword evidence="4" id="KW-0997">Cell inner membrane</keyword>
<feature type="transmembrane region" description="Helical" evidence="8">
    <location>
        <begin position="543"/>
        <end position="559"/>
    </location>
</feature>
<dbReference type="SUPFAM" id="SSF82866">
    <property type="entry name" value="Multidrug efflux transporter AcrB transmembrane domain"/>
    <property type="match status" value="2"/>
</dbReference>
<organism evidence="9 11">
    <name type="scientific">Endobacter medicaginis</name>
    <dbReference type="NCBI Taxonomy" id="1181271"/>
    <lineage>
        <taxon>Bacteria</taxon>
        <taxon>Pseudomonadati</taxon>
        <taxon>Pseudomonadota</taxon>
        <taxon>Alphaproteobacteria</taxon>
        <taxon>Acetobacterales</taxon>
        <taxon>Acetobacteraceae</taxon>
        <taxon>Endobacter</taxon>
    </lineage>
</organism>
<feature type="transmembrane region" description="Helical" evidence="8">
    <location>
        <begin position="860"/>
        <end position="880"/>
    </location>
</feature>
<dbReference type="SUPFAM" id="SSF82714">
    <property type="entry name" value="Multidrug efflux transporter AcrB TolC docking domain, DN and DC subdomains"/>
    <property type="match status" value="2"/>
</dbReference>
<keyword evidence="3" id="KW-1003">Cell membrane</keyword>
<dbReference type="FunFam" id="1.20.1640.10:FF:000001">
    <property type="entry name" value="Efflux pump membrane transporter"/>
    <property type="match status" value="1"/>
</dbReference>
<dbReference type="GO" id="GO:0042910">
    <property type="term" value="F:xenobiotic transmembrane transporter activity"/>
    <property type="evidence" value="ECO:0007669"/>
    <property type="project" value="TreeGrafter"/>
</dbReference>
<dbReference type="InterPro" id="IPR001036">
    <property type="entry name" value="Acrflvin-R"/>
</dbReference>
<dbReference type="GO" id="GO:0005886">
    <property type="term" value="C:plasma membrane"/>
    <property type="evidence" value="ECO:0007669"/>
    <property type="project" value="UniProtKB-SubCell"/>
</dbReference>
<feature type="transmembrane region" description="Helical" evidence="8">
    <location>
        <begin position="343"/>
        <end position="363"/>
    </location>
</feature>
<dbReference type="Proteomes" id="UP000565205">
    <property type="component" value="Unassembled WGS sequence"/>
</dbReference>
<name>A0A839UUW3_9PROT</name>
<evidence type="ECO:0000256" key="1">
    <source>
        <dbReference type="ARBA" id="ARBA00004429"/>
    </source>
</evidence>
<feature type="transmembrane region" description="Helical" evidence="8">
    <location>
        <begin position="887"/>
        <end position="908"/>
    </location>
</feature>
<comment type="subcellular location">
    <subcellularLocation>
        <location evidence="1">Cell inner membrane</location>
        <topology evidence="1">Multi-pass membrane protein</topology>
    </subcellularLocation>
</comment>